<dbReference type="SUPFAM" id="SSF50104">
    <property type="entry name" value="Translation proteins SH3-like domain"/>
    <property type="match status" value="1"/>
</dbReference>
<dbReference type="EMBL" id="PEVY01000064">
    <property type="protein sequence ID" value="PIU75018.1"/>
    <property type="molecule type" value="Genomic_DNA"/>
</dbReference>
<dbReference type="PANTHER" id="PTHR15680">
    <property type="entry name" value="RIBOSOMAL PROTEIN L19"/>
    <property type="match status" value="1"/>
</dbReference>
<sequence length="44" mass="5408">IGVEKIYPLFSPLIDKIEILGQHKTRRAKLYYMRNYKKKLEERK</sequence>
<evidence type="ECO:0000256" key="4">
    <source>
        <dbReference type="ARBA" id="ARBA00035171"/>
    </source>
</evidence>
<evidence type="ECO:0000256" key="5">
    <source>
        <dbReference type="ARBA" id="ARBA00035493"/>
    </source>
</evidence>
<keyword evidence="3" id="KW-0687">Ribonucleoprotein</keyword>
<keyword evidence="2 6" id="KW-0689">Ribosomal protein</keyword>
<feature type="non-terminal residue" evidence="6">
    <location>
        <position position="1"/>
    </location>
</feature>
<dbReference type="InterPro" id="IPR038657">
    <property type="entry name" value="Ribosomal_bL19_sf"/>
</dbReference>
<dbReference type="Gene3D" id="2.30.30.790">
    <property type="match status" value="1"/>
</dbReference>
<name>A0A2M7AWK5_9BACT</name>
<evidence type="ECO:0000256" key="2">
    <source>
        <dbReference type="ARBA" id="ARBA00022980"/>
    </source>
</evidence>
<protein>
    <recommendedName>
        <fullName evidence="4">Large ribosomal subunit protein bL19</fullName>
    </recommendedName>
    <alternativeName>
        <fullName evidence="5">50S ribosomal protein L19</fullName>
    </alternativeName>
</protein>
<evidence type="ECO:0000313" key="7">
    <source>
        <dbReference type="Proteomes" id="UP000228775"/>
    </source>
</evidence>
<comment type="caution">
    <text evidence="6">The sequence shown here is derived from an EMBL/GenBank/DDBJ whole genome shotgun (WGS) entry which is preliminary data.</text>
</comment>
<dbReference type="InterPro" id="IPR008991">
    <property type="entry name" value="Translation_prot_SH3-like_sf"/>
</dbReference>
<dbReference type="GO" id="GO:0003735">
    <property type="term" value="F:structural constituent of ribosome"/>
    <property type="evidence" value="ECO:0007669"/>
    <property type="project" value="InterPro"/>
</dbReference>
<evidence type="ECO:0000313" key="6">
    <source>
        <dbReference type="EMBL" id="PIU75018.1"/>
    </source>
</evidence>
<dbReference type="AlphaFoldDB" id="A0A2M7AWK5"/>
<evidence type="ECO:0000256" key="3">
    <source>
        <dbReference type="ARBA" id="ARBA00023274"/>
    </source>
</evidence>
<dbReference type="Proteomes" id="UP000228775">
    <property type="component" value="Unassembled WGS sequence"/>
</dbReference>
<reference evidence="7" key="1">
    <citation type="submission" date="2017-09" db="EMBL/GenBank/DDBJ databases">
        <title>Depth-based differentiation of microbial function through sediment-hosted aquifers and enrichment of novel symbionts in the deep terrestrial subsurface.</title>
        <authorList>
            <person name="Probst A.J."/>
            <person name="Ladd B."/>
            <person name="Jarett J.K."/>
            <person name="Geller-Mcgrath D.E."/>
            <person name="Sieber C.M.K."/>
            <person name="Emerson J.B."/>
            <person name="Anantharaman K."/>
            <person name="Thomas B.C."/>
            <person name="Malmstrom R."/>
            <person name="Stieglmeier M."/>
            <person name="Klingl A."/>
            <person name="Woyke T."/>
            <person name="Ryan C.M."/>
            <person name="Banfield J.F."/>
        </authorList>
    </citation>
    <scope>NUCLEOTIDE SEQUENCE [LARGE SCALE GENOMIC DNA]</scope>
</reference>
<proteinExistence type="inferred from homology"/>
<evidence type="ECO:0000256" key="1">
    <source>
        <dbReference type="ARBA" id="ARBA00005781"/>
    </source>
</evidence>
<dbReference type="GO" id="GO:0005840">
    <property type="term" value="C:ribosome"/>
    <property type="evidence" value="ECO:0007669"/>
    <property type="project" value="UniProtKB-KW"/>
</dbReference>
<dbReference type="PANTHER" id="PTHR15680:SF9">
    <property type="entry name" value="LARGE RIBOSOMAL SUBUNIT PROTEIN BL19M"/>
    <property type="match status" value="1"/>
</dbReference>
<dbReference type="GO" id="GO:0006412">
    <property type="term" value="P:translation"/>
    <property type="evidence" value="ECO:0007669"/>
    <property type="project" value="InterPro"/>
</dbReference>
<comment type="similarity">
    <text evidence="1">Belongs to the bacterial ribosomal protein bL19 family.</text>
</comment>
<organism evidence="6 7">
    <name type="scientific">Candidatus Portnoybacteria bacterium CG06_land_8_20_14_3_00_39_12</name>
    <dbReference type="NCBI Taxonomy" id="1974809"/>
    <lineage>
        <taxon>Bacteria</taxon>
        <taxon>Candidatus Portnoyibacteriota</taxon>
    </lineage>
</organism>
<accession>A0A2M7AWK5</accession>
<dbReference type="InterPro" id="IPR001857">
    <property type="entry name" value="Ribosomal_bL19"/>
</dbReference>
<gene>
    <name evidence="6" type="ORF">COS76_03060</name>
</gene>
<dbReference type="GO" id="GO:1990904">
    <property type="term" value="C:ribonucleoprotein complex"/>
    <property type="evidence" value="ECO:0007669"/>
    <property type="project" value="UniProtKB-KW"/>
</dbReference>
<dbReference type="Pfam" id="PF01245">
    <property type="entry name" value="Ribosomal_L19"/>
    <property type="match status" value="1"/>
</dbReference>